<evidence type="ECO:0000256" key="1">
    <source>
        <dbReference type="ARBA" id="ARBA00004651"/>
    </source>
</evidence>
<dbReference type="EMBL" id="BARV01016213">
    <property type="protein sequence ID" value="GAI24425.1"/>
    <property type="molecule type" value="Genomic_DNA"/>
</dbReference>
<dbReference type="GO" id="GO:0005886">
    <property type="term" value="C:plasma membrane"/>
    <property type="evidence" value="ECO:0007669"/>
    <property type="project" value="UniProtKB-SubCell"/>
</dbReference>
<keyword evidence="5 6" id="KW-0472">Membrane</keyword>
<sequence>GGVILTSRMGSAQVTAGGSYPLGSIAAVILGGTILTGGKGRLSGTIVGVLIIGILTNGLVMLGMSSAYRDITTGIVLLHIPYSV</sequence>
<evidence type="ECO:0000256" key="5">
    <source>
        <dbReference type="ARBA" id="ARBA00023136"/>
    </source>
</evidence>
<comment type="subcellular location">
    <subcellularLocation>
        <location evidence="1">Cell membrane</location>
        <topology evidence="1">Multi-pass membrane protein</topology>
    </subcellularLocation>
</comment>
<protein>
    <recommendedName>
        <fullName evidence="8">ABC transporter permease</fullName>
    </recommendedName>
</protein>
<evidence type="ECO:0000256" key="3">
    <source>
        <dbReference type="ARBA" id="ARBA00022692"/>
    </source>
</evidence>
<reference evidence="7" key="1">
    <citation type="journal article" date="2014" name="Front. Microbiol.">
        <title>High frequency of phylogenetically diverse reductive dehalogenase-homologous genes in deep subseafloor sedimentary metagenomes.</title>
        <authorList>
            <person name="Kawai M."/>
            <person name="Futagami T."/>
            <person name="Toyoda A."/>
            <person name="Takaki Y."/>
            <person name="Nishi S."/>
            <person name="Hori S."/>
            <person name="Arai W."/>
            <person name="Tsubouchi T."/>
            <person name="Morono Y."/>
            <person name="Uchiyama I."/>
            <person name="Ito T."/>
            <person name="Fujiyama A."/>
            <person name="Inagaki F."/>
            <person name="Takami H."/>
        </authorList>
    </citation>
    <scope>NUCLEOTIDE SEQUENCE</scope>
    <source>
        <strain evidence="7">Expedition CK06-06</strain>
    </source>
</reference>
<dbReference type="PANTHER" id="PTHR32196">
    <property type="entry name" value="ABC TRANSPORTER PERMEASE PROTEIN YPHD-RELATED-RELATED"/>
    <property type="match status" value="1"/>
</dbReference>
<keyword evidence="2" id="KW-1003">Cell membrane</keyword>
<dbReference type="PANTHER" id="PTHR32196:SF72">
    <property type="entry name" value="RIBOSE IMPORT PERMEASE PROTEIN RBSC"/>
    <property type="match status" value="1"/>
</dbReference>
<feature type="transmembrane region" description="Helical" evidence="6">
    <location>
        <begin position="20"/>
        <end position="38"/>
    </location>
</feature>
<gene>
    <name evidence="7" type="ORF">S06H3_27882</name>
</gene>
<comment type="caution">
    <text evidence="7">The sequence shown here is derived from an EMBL/GenBank/DDBJ whole genome shotgun (WGS) entry which is preliminary data.</text>
</comment>
<feature type="transmembrane region" description="Helical" evidence="6">
    <location>
        <begin position="45"/>
        <end position="68"/>
    </location>
</feature>
<dbReference type="InterPro" id="IPR001851">
    <property type="entry name" value="ABC_transp_permease"/>
</dbReference>
<accession>X1NC84</accession>
<evidence type="ECO:0000313" key="7">
    <source>
        <dbReference type="EMBL" id="GAI24425.1"/>
    </source>
</evidence>
<proteinExistence type="predicted"/>
<keyword evidence="3 6" id="KW-0812">Transmembrane</keyword>
<dbReference type="GO" id="GO:0022857">
    <property type="term" value="F:transmembrane transporter activity"/>
    <property type="evidence" value="ECO:0007669"/>
    <property type="project" value="InterPro"/>
</dbReference>
<evidence type="ECO:0000256" key="2">
    <source>
        <dbReference type="ARBA" id="ARBA00022475"/>
    </source>
</evidence>
<evidence type="ECO:0008006" key="8">
    <source>
        <dbReference type="Google" id="ProtNLM"/>
    </source>
</evidence>
<organism evidence="7">
    <name type="scientific">marine sediment metagenome</name>
    <dbReference type="NCBI Taxonomy" id="412755"/>
    <lineage>
        <taxon>unclassified sequences</taxon>
        <taxon>metagenomes</taxon>
        <taxon>ecological metagenomes</taxon>
    </lineage>
</organism>
<dbReference type="Pfam" id="PF02653">
    <property type="entry name" value="BPD_transp_2"/>
    <property type="match status" value="1"/>
</dbReference>
<evidence type="ECO:0000256" key="4">
    <source>
        <dbReference type="ARBA" id="ARBA00022989"/>
    </source>
</evidence>
<keyword evidence="4 6" id="KW-1133">Transmembrane helix</keyword>
<evidence type="ECO:0000256" key="6">
    <source>
        <dbReference type="SAM" id="Phobius"/>
    </source>
</evidence>
<name>X1NC84_9ZZZZ</name>
<dbReference type="AlphaFoldDB" id="X1NC84"/>
<feature type="non-terminal residue" evidence="7">
    <location>
        <position position="1"/>
    </location>
</feature>